<dbReference type="AlphaFoldDB" id="A0A3B5YQC3"/>
<evidence type="ECO:0000259" key="7">
    <source>
        <dbReference type="Pfam" id="PF00931"/>
    </source>
</evidence>
<organism evidence="10">
    <name type="scientific">Triticum aestivum</name>
    <name type="common">Wheat</name>
    <dbReference type="NCBI Taxonomy" id="4565"/>
    <lineage>
        <taxon>Eukaryota</taxon>
        <taxon>Viridiplantae</taxon>
        <taxon>Streptophyta</taxon>
        <taxon>Embryophyta</taxon>
        <taxon>Tracheophyta</taxon>
        <taxon>Spermatophyta</taxon>
        <taxon>Magnoliopsida</taxon>
        <taxon>Liliopsida</taxon>
        <taxon>Poales</taxon>
        <taxon>Poaceae</taxon>
        <taxon>BOP clade</taxon>
        <taxon>Pooideae</taxon>
        <taxon>Triticodae</taxon>
        <taxon>Triticeae</taxon>
        <taxon>Triticinae</taxon>
        <taxon>Triticum</taxon>
    </lineage>
</organism>
<dbReference type="Proteomes" id="UP000019116">
    <property type="component" value="Chromosome 1B"/>
</dbReference>
<dbReference type="PANTHER" id="PTHR36766">
    <property type="entry name" value="PLANT BROAD-SPECTRUM MILDEW RESISTANCE PROTEIN RPW8"/>
    <property type="match status" value="1"/>
</dbReference>
<dbReference type="PANTHER" id="PTHR36766:SF55">
    <property type="entry name" value="OS11G0492900 PROTEIN"/>
    <property type="match status" value="1"/>
</dbReference>
<dbReference type="OrthoDB" id="37484at2759"/>
<feature type="domain" description="Disease resistance N-terminal" evidence="8">
    <location>
        <begin position="14"/>
        <end position="102"/>
    </location>
</feature>
<reference evidence="10" key="2">
    <citation type="submission" date="2018-10" db="UniProtKB">
        <authorList>
            <consortium name="EnsemblPlants"/>
        </authorList>
    </citation>
    <scope>IDENTIFICATION</scope>
</reference>
<dbReference type="Gramene" id="TraesCAD_scaffold_007609_01G000800.1">
    <property type="protein sequence ID" value="TraesCAD_scaffold_007609_01G000800.1"/>
    <property type="gene ID" value="TraesCAD_scaffold_007609_01G000800"/>
</dbReference>
<dbReference type="EnsemblPlants" id="TraesCS1B02G014900.1">
    <property type="protein sequence ID" value="TraesCS1B02G014900.1.cds1"/>
    <property type="gene ID" value="TraesCS1B02G014900"/>
</dbReference>
<evidence type="ECO:0000256" key="2">
    <source>
        <dbReference type="ARBA" id="ARBA00022614"/>
    </source>
</evidence>
<keyword evidence="5" id="KW-0611">Plant defense</keyword>
<dbReference type="GO" id="GO:0006952">
    <property type="term" value="P:defense response"/>
    <property type="evidence" value="ECO:0007669"/>
    <property type="project" value="UniProtKB-KW"/>
</dbReference>
<dbReference type="GO" id="GO:0043531">
    <property type="term" value="F:ADP binding"/>
    <property type="evidence" value="ECO:0007669"/>
    <property type="project" value="InterPro"/>
</dbReference>
<dbReference type="InterPro" id="IPR058922">
    <property type="entry name" value="WHD_DRP"/>
</dbReference>
<dbReference type="SMR" id="A0A3B5YQC3"/>
<dbReference type="PRINTS" id="PR00364">
    <property type="entry name" value="DISEASERSIST"/>
</dbReference>
<reference evidence="10" key="1">
    <citation type="submission" date="2018-08" db="EMBL/GenBank/DDBJ databases">
        <authorList>
            <person name="Rossello M."/>
        </authorList>
    </citation>
    <scope>NUCLEOTIDE SEQUENCE [LARGE SCALE GENOMIC DNA]</scope>
    <source>
        <strain evidence="10">cv. Chinese Spring</strain>
    </source>
</reference>
<keyword evidence="3" id="KW-0677">Repeat</keyword>
<feature type="domain" description="NB-ARC" evidence="7">
    <location>
        <begin position="183"/>
        <end position="347"/>
    </location>
</feature>
<dbReference type="SUPFAM" id="SSF52540">
    <property type="entry name" value="P-loop containing nucleoside triphosphate hydrolases"/>
    <property type="match status" value="1"/>
</dbReference>
<keyword evidence="2" id="KW-0433">Leucine-rich repeat</keyword>
<sequence length="454" mass="51171">MVELLATMAIEPLVSKLMDKASSYLLDQYNVMEGMEEQHKILKRKLPAIFDVIADAEEQATAHRKGAKAWLQELKTVAYEANEVFDEFKYEALRRQAKKKGHFRKLGFDVIKLFPTHNRIVFRYKMARKLCQILQAIEVLIAEMQVFGFKYQLQPPVSKLWRQTDYVILDPQEIASTSRYEDKKNIVGKLLGEAGNSDLAVIPIVGMGGLGKTTLAQLIYNELAIQEHFQLPIWVCVSDTFDVNSVAKSIVEASPKKNGDTSKPPLDRLQKLVSGQRYLLVLDDVWNRDVQKWESLKVCLQHGGMGSAVLTTTRDEHVAEIMGANRAYNLDVLGDSFIKEIIEAQAFSSEEEKPTELLEMVGEIVKRCRGSPLAATALGSVLRTKTSVKEWKDIASTSSICTEETGILPILKLSYNDLPPHMKQCFAFCAVFPKDYKIDVAKLIQLWIANGFIP</sequence>
<evidence type="ECO:0000256" key="4">
    <source>
        <dbReference type="ARBA" id="ARBA00022741"/>
    </source>
</evidence>
<evidence type="ECO:0000259" key="8">
    <source>
        <dbReference type="Pfam" id="PF18052"/>
    </source>
</evidence>
<keyword evidence="4" id="KW-0547">Nucleotide-binding</keyword>
<evidence type="ECO:0000256" key="5">
    <source>
        <dbReference type="ARBA" id="ARBA00022821"/>
    </source>
</evidence>
<proteinExistence type="inferred from homology"/>
<dbReference type="Gene3D" id="1.20.5.4130">
    <property type="match status" value="1"/>
</dbReference>
<name>A0A3B5YQC3_WHEAT</name>
<dbReference type="Gene3D" id="3.40.50.300">
    <property type="entry name" value="P-loop containing nucleotide triphosphate hydrolases"/>
    <property type="match status" value="1"/>
</dbReference>
<dbReference type="PaxDb" id="4565-Traes_1BS_021920557.1"/>
<dbReference type="Gramene" id="TraesKAR1B01G0008460.1">
    <property type="protein sequence ID" value="cds.TraesKAR1B01G0008460.1"/>
    <property type="gene ID" value="TraesKAR1B01G0008460"/>
</dbReference>
<dbReference type="Gramene" id="TraesCS1B02G014900.1">
    <property type="protein sequence ID" value="TraesCS1B02G014900.1.cds1"/>
    <property type="gene ID" value="TraesCS1B02G014900"/>
</dbReference>
<dbReference type="STRING" id="4565.A0A3B5YQC3"/>
<evidence type="ECO:0000256" key="6">
    <source>
        <dbReference type="ARBA" id="ARBA00022840"/>
    </source>
</evidence>
<dbReference type="InterPro" id="IPR027417">
    <property type="entry name" value="P-loop_NTPase"/>
</dbReference>
<evidence type="ECO:0000256" key="3">
    <source>
        <dbReference type="ARBA" id="ARBA00022737"/>
    </source>
</evidence>
<dbReference type="InterPro" id="IPR036388">
    <property type="entry name" value="WH-like_DNA-bd_sf"/>
</dbReference>
<accession>A0A3B5YQC3</accession>
<dbReference type="Gramene" id="TraesCS1B03G0031600.1">
    <property type="protein sequence ID" value="TraesCS1B03G0031600.1.CDS1"/>
    <property type="gene ID" value="TraesCS1B03G0031600"/>
</dbReference>
<dbReference type="InterPro" id="IPR041118">
    <property type="entry name" value="Rx_N"/>
</dbReference>
<dbReference type="RefSeq" id="XP_044361664.1">
    <property type="nucleotide sequence ID" value="XM_044505729.1"/>
</dbReference>
<feature type="domain" description="Disease resistance protein winged helix" evidence="9">
    <location>
        <begin position="431"/>
        <end position="453"/>
    </location>
</feature>
<gene>
    <name evidence="10" type="primary">LOC123083825</name>
</gene>
<dbReference type="Pfam" id="PF18052">
    <property type="entry name" value="Rx_N"/>
    <property type="match status" value="1"/>
</dbReference>
<dbReference type="GO" id="GO:0005524">
    <property type="term" value="F:ATP binding"/>
    <property type="evidence" value="ECO:0007669"/>
    <property type="project" value="UniProtKB-KW"/>
</dbReference>
<evidence type="ECO:0000313" key="11">
    <source>
        <dbReference type="Proteomes" id="UP000019116"/>
    </source>
</evidence>
<dbReference type="Pfam" id="PF23559">
    <property type="entry name" value="WHD_DRP"/>
    <property type="match status" value="1"/>
</dbReference>
<evidence type="ECO:0000256" key="1">
    <source>
        <dbReference type="ARBA" id="ARBA00008894"/>
    </source>
</evidence>
<keyword evidence="6" id="KW-0067">ATP-binding</keyword>
<evidence type="ECO:0000259" key="9">
    <source>
        <dbReference type="Pfam" id="PF23559"/>
    </source>
</evidence>
<dbReference type="GeneID" id="123083825"/>
<protein>
    <submittedName>
        <fullName evidence="10">Uncharacterized protein</fullName>
    </submittedName>
</protein>
<comment type="similarity">
    <text evidence="1">Belongs to the disease resistance NB-LRR family.</text>
</comment>
<evidence type="ECO:0000313" key="10">
    <source>
        <dbReference type="EnsemblPlants" id="TraesCS1B02G014900.1.cds1"/>
    </source>
</evidence>
<dbReference type="InterPro" id="IPR002182">
    <property type="entry name" value="NB-ARC"/>
</dbReference>
<dbReference type="Gene3D" id="1.10.10.10">
    <property type="entry name" value="Winged helix-like DNA-binding domain superfamily/Winged helix DNA-binding domain"/>
    <property type="match status" value="1"/>
</dbReference>
<dbReference type="InterPro" id="IPR042197">
    <property type="entry name" value="Apaf_helical"/>
</dbReference>
<dbReference type="Gene3D" id="1.10.8.430">
    <property type="entry name" value="Helical domain of apoptotic protease-activating factors"/>
    <property type="match status" value="1"/>
</dbReference>
<keyword evidence="11" id="KW-1185">Reference proteome</keyword>
<dbReference type="OMA" id="FRYRMDK"/>
<dbReference type="Pfam" id="PF00931">
    <property type="entry name" value="NB-ARC"/>
    <property type="match status" value="1"/>
</dbReference>